<proteinExistence type="predicted"/>
<evidence type="ECO:0000313" key="2">
    <source>
        <dbReference type="EMBL" id="KRX22866.1"/>
    </source>
</evidence>
<accession>A0A0V0S859</accession>
<reference evidence="2 3" key="1">
    <citation type="submission" date="2015-01" db="EMBL/GenBank/DDBJ databases">
        <title>Evolution of Trichinella species and genotypes.</title>
        <authorList>
            <person name="Korhonen P.K."/>
            <person name="Edoardo P."/>
            <person name="Giuseppe L.R."/>
            <person name="Gasser R.B."/>
        </authorList>
    </citation>
    <scope>NUCLEOTIDE SEQUENCE [LARGE SCALE GENOMIC DNA]</scope>
    <source>
        <strain evidence="2">ISS37</strain>
    </source>
</reference>
<organism evidence="2 3">
    <name type="scientific">Trichinella nelsoni</name>
    <dbReference type="NCBI Taxonomy" id="6336"/>
    <lineage>
        <taxon>Eukaryota</taxon>
        <taxon>Metazoa</taxon>
        <taxon>Ecdysozoa</taxon>
        <taxon>Nematoda</taxon>
        <taxon>Enoplea</taxon>
        <taxon>Dorylaimia</taxon>
        <taxon>Trichinellida</taxon>
        <taxon>Trichinellidae</taxon>
        <taxon>Trichinella</taxon>
    </lineage>
</organism>
<comment type="caution">
    <text evidence="2">The sequence shown here is derived from an EMBL/GenBank/DDBJ whole genome shotgun (WGS) entry which is preliminary data.</text>
</comment>
<keyword evidence="3" id="KW-1185">Reference proteome</keyword>
<evidence type="ECO:0000256" key="1">
    <source>
        <dbReference type="SAM" id="Phobius"/>
    </source>
</evidence>
<sequence>MVNESPGGDDQAFVSVVKLLVFKNILCDDSLKRSTCASDYLRLRCIGAFRIFACNLLCLIFAFIHCLTLLIDAFCDN</sequence>
<gene>
    <name evidence="2" type="ORF">T07_14491</name>
</gene>
<dbReference type="Proteomes" id="UP000054630">
    <property type="component" value="Unassembled WGS sequence"/>
</dbReference>
<dbReference type="AlphaFoldDB" id="A0A0V0S859"/>
<name>A0A0V0S859_9BILA</name>
<dbReference type="EMBL" id="JYDL01000028">
    <property type="protein sequence ID" value="KRX22866.1"/>
    <property type="molecule type" value="Genomic_DNA"/>
</dbReference>
<feature type="transmembrane region" description="Helical" evidence="1">
    <location>
        <begin position="51"/>
        <end position="71"/>
    </location>
</feature>
<evidence type="ECO:0008006" key="4">
    <source>
        <dbReference type="Google" id="ProtNLM"/>
    </source>
</evidence>
<protein>
    <recommendedName>
        <fullName evidence="4">Transmembrane protein</fullName>
    </recommendedName>
</protein>
<keyword evidence="1" id="KW-0812">Transmembrane</keyword>
<keyword evidence="1" id="KW-1133">Transmembrane helix</keyword>
<keyword evidence="1" id="KW-0472">Membrane</keyword>
<evidence type="ECO:0000313" key="3">
    <source>
        <dbReference type="Proteomes" id="UP000054630"/>
    </source>
</evidence>